<evidence type="ECO:0000256" key="7">
    <source>
        <dbReference type="ARBA" id="ARBA00023065"/>
    </source>
</evidence>
<evidence type="ECO:0000256" key="5">
    <source>
        <dbReference type="ARBA" id="ARBA00022958"/>
    </source>
</evidence>
<dbReference type="GO" id="GO:0016020">
    <property type="term" value="C:membrane"/>
    <property type="evidence" value="ECO:0007669"/>
    <property type="project" value="UniProtKB-SubCell"/>
</dbReference>
<feature type="region of interest" description="Disordered" evidence="9">
    <location>
        <begin position="1"/>
        <end position="21"/>
    </location>
</feature>
<feature type="domain" description="K+ potassium transporter C-terminal" evidence="12">
    <location>
        <begin position="562"/>
        <end position="748"/>
    </location>
</feature>
<keyword evidence="14" id="KW-1185">Reference proteome</keyword>
<proteinExistence type="predicted"/>
<evidence type="ECO:0008006" key="15">
    <source>
        <dbReference type="Google" id="ProtNLM"/>
    </source>
</evidence>
<dbReference type="OMA" id="IFHGQLY"/>
<dbReference type="GO" id="GO:0015079">
    <property type="term" value="F:potassium ion transmembrane transporter activity"/>
    <property type="evidence" value="ECO:0007669"/>
    <property type="project" value="InterPro"/>
</dbReference>
<evidence type="ECO:0000313" key="13">
    <source>
        <dbReference type="EMBL" id="OOF99483.1"/>
    </source>
</evidence>
<evidence type="ECO:0000256" key="1">
    <source>
        <dbReference type="ARBA" id="ARBA00004141"/>
    </source>
</evidence>
<feature type="transmembrane region" description="Helical" evidence="10">
    <location>
        <begin position="473"/>
        <end position="492"/>
    </location>
</feature>
<protein>
    <recommendedName>
        <fullName evidence="15">Potassium transporter</fullName>
    </recommendedName>
</protein>
<dbReference type="NCBIfam" id="TIGR00794">
    <property type="entry name" value="kup"/>
    <property type="match status" value="1"/>
</dbReference>
<keyword evidence="6 10" id="KW-1133">Transmembrane helix</keyword>
<evidence type="ECO:0000256" key="2">
    <source>
        <dbReference type="ARBA" id="ARBA00022448"/>
    </source>
</evidence>
<name>A0A1R3RYB7_ASPC5</name>
<gene>
    <name evidence="13" type="ORF">ASPCADRAFT_393331</name>
</gene>
<dbReference type="STRING" id="602072.A0A1R3RYB7"/>
<evidence type="ECO:0000256" key="3">
    <source>
        <dbReference type="ARBA" id="ARBA00022538"/>
    </source>
</evidence>
<dbReference type="Proteomes" id="UP000188318">
    <property type="component" value="Unassembled WGS sequence"/>
</dbReference>
<keyword evidence="3" id="KW-0633">Potassium transport</keyword>
<feature type="transmembrane region" description="Helical" evidence="10">
    <location>
        <begin position="445"/>
        <end position="466"/>
    </location>
</feature>
<evidence type="ECO:0000256" key="8">
    <source>
        <dbReference type="ARBA" id="ARBA00023136"/>
    </source>
</evidence>
<evidence type="ECO:0000256" key="10">
    <source>
        <dbReference type="SAM" id="Phobius"/>
    </source>
</evidence>
<dbReference type="InterPro" id="IPR003855">
    <property type="entry name" value="K+_transporter"/>
</dbReference>
<evidence type="ECO:0000259" key="11">
    <source>
        <dbReference type="Pfam" id="PF02705"/>
    </source>
</evidence>
<dbReference type="OrthoDB" id="504708at2759"/>
<evidence type="ECO:0000256" key="9">
    <source>
        <dbReference type="SAM" id="MobiDB-lite"/>
    </source>
</evidence>
<dbReference type="Pfam" id="PF22776">
    <property type="entry name" value="K_trans_C"/>
    <property type="match status" value="1"/>
</dbReference>
<keyword evidence="2" id="KW-0813">Transport</keyword>
<reference evidence="14" key="1">
    <citation type="journal article" date="2017" name="Genome Biol.">
        <title>Comparative genomics reveals high biological diversity and specific adaptations in the industrially and medically important fungal genus Aspergillus.</title>
        <authorList>
            <person name="de Vries R.P."/>
            <person name="Riley R."/>
            <person name="Wiebenga A."/>
            <person name="Aguilar-Osorio G."/>
            <person name="Amillis S."/>
            <person name="Uchima C.A."/>
            <person name="Anderluh G."/>
            <person name="Asadollahi M."/>
            <person name="Askin M."/>
            <person name="Barry K."/>
            <person name="Battaglia E."/>
            <person name="Bayram O."/>
            <person name="Benocci T."/>
            <person name="Braus-Stromeyer S.A."/>
            <person name="Caldana C."/>
            <person name="Canovas D."/>
            <person name="Cerqueira G.C."/>
            <person name="Chen F."/>
            <person name="Chen W."/>
            <person name="Choi C."/>
            <person name="Clum A."/>
            <person name="Dos Santos R.A."/>
            <person name="Damasio A.R."/>
            <person name="Diallinas G."/>
            <person name="Emri T."/>
            <person name="Fekete E."/>
            <person name="Flipphi M."/>
            <person name="Freyberg S."/>
            <person name="Gallo A."/>
            <person name="Gournas C."/>
            <person name="Habgood R."/>
            <person name="Hainaut M."/>
            <person name="Harispe M.L."/>
            <person name="Henrissat B."/>
            <person name="Hilden K.S."/>
            <person name="Hope R."/>
            <person name="Hossain A."/>
            <person name="Karabika E."/>
            <person name="Karaffa L."/>
            <person name="Karanyi Z."/>
            <person name="Krasevec N."/>
            <person name="Kuo A."/>
            <person name="Kusch H."/>
            <person name="LaButti K."/>
            <person name="Lagendijk E.L."/>
            <person name="Lapidus A."/>
            <person name="Levasseur A."/>
            <person name="Lindquist E."/>
            <person name="Lipzen A."/>
            <person name="Logrieco A.F."/>
            <person name="MacCabe A."/>
            <person name="Maekelae M.R."/>
            <person name="Malavazi I."/>
            <person name="Melin P."/>
            <person name="Meyer V."/>
            <person name="Mielnichuk N."/>
            <person name="Miskei M."/>
            <person name="Molnar A.P."/>
            <person name="Mule G."/>
            <person name="Ngan C.Y."/>
            <person name="Orejas M."/>
            <person name="Orosz E."/>
            <person name="Ouedraogo J.P."/>
            <person name="Overkamp K.M."/>
            <person name="Park H.-S."/>
            <person name="Perrone G."/>
            <person name="Piumi F."/>
            <person name="Punt P.J."/>
            <person name="Ram A.F."/>
            <person name="Ramon A."/>
            <person name="Rauscher S."/>
            <person name="Record E."/>
            <person name="Riano-Pachon D.M."/>
            <person name="Robert V."/>
            <person name="Roehrig J."/>
            <person name="Ruller R."/>
            <person name="Salamov A."/>
            <person name="Salih N.S."/>
            <person name="Samson R.A."/>
            <person name="Sandor E."/>
            <person name="Sanguinetti M."/>
            <person name="Schuetze T."/>
            <person name="Sepcic K."/>
            <person name="Shelest E."/>
            <person name="Sherlock G."/>
            <person name="Sophianopoulou V."/>
            <person name="Squina F.M."/>
            <person name="Sun H."/>
            <person name="Susca A."/>
            <person name="Todd R.B."/>
            <person name="Tsang A."/>
            <person name="Unkles S.E."/>
            <person name="van de Wiele N."/>
            <person name="van Rossen-Uffink D."/>
            <person name="Oliveira J.V."/>
            <person name="Vesth T.C."/>
            <person name="Visser J."/>
            <person name="Yu J.-H."/>
            <person name="Zhou M."/>
            <person name="Andersen M.R."/>
            <person name="Archer D.B."/>
            <person name="Baker S.E."/>
            <person name="Benoit I."/>
            <person name="Brakhage A.A."/>
            <person name="Braus G.H."/>
            <person name="Fischer R."/>
            <person name="Frisvad J.C."/>
            <person name="Goldman G.H."/>
            <person name="Houbraken J."/>
            <person name="Oakley B."/>
            <person name="Pocsi I."/>
            <person name="Scazzocchio C."/>
            <person name="Seiboth B."/>
            <person name="vanKuyk P.A."/>
            <person name="Wortman J."/>
            <person name="Dyer P.S."/>
            <person name="Grigoriev I.V."/>
        </authorList>
    </citation>
    <scope>NUCLEOTIDE SEQUENCE [LARGE SCALE GENOMIC DNA]</scope>
    <source>
        <strain evidence="14">ITEM 5010</strain>
    </source>
</reference>
<evidence type="ECO:0000259" key="12">
    <source>
        <dbReference type="Pfam" id="PF22776"/>
    </source>
</evidence>
<feature type="domain" description="K+ potassium transporter integral membrane" evidence="11">
    <location>
        <begin position="76"/>
        <end position="539"/>
    </location>
</feature>
<dbReference type="InterPro" id="IPR053951">
    <property type="entry name" value="K_trans_N"/>
</dbReference>
<comment type="subcellular location">
    <subcellularLocation>
        <location evidence="1">Membrane</location>
        <topology evidence="1">Multi-pass membrane protein</topology>
    </subcellularLocation>
</comment>
<feature type="transmembrane region" description="Helical" evidence="10">
    <location>
        <begin position="498"/>
        <end position="516"/>
    </location>
</feature>
<evidence type="ECO:0000256" key="6">
    <source>
        <dbReference type="ARBA" id="ARBA00022989"/>
    </source>
</evidence>
<keyword evidence="4 10" id="KW-0812">Transmembrane</keyword>
<feature type="transmembrane region" description="Helical" evidence="10">
    <location>
        <begin position="413"/>
        <end position="433"/>
    </location>
</feature>
<feature type="transmembrane region" description="Helical" evidence="10">
    <location>
        <begin position="333"/>
        <end position="354"/>
    </location>
</feature>
<keyword evidence="7" id="KW-0406">Ion transport</keyword>
<feature type="transmembrane region" description="Helical" evidence="10">
    <location>
        <begin position="374"/>
        <end position="392"/>
    </location>
</feature>
<dbReference type="AlphaFoldDB" id="A0A1R3RYB7"/>
<feature type="transmembrane region" description="Helical" evidence="10">
    <location>
        <begin position="109"/>
        <end position="130"/>
    </location>
</feature>
<evidence type="ECO:0000256" key="4">
    <source>
        <dbReference type="ARBA" id="ARBA00022692"/>
    </source>
</evidence>
<sequence length="752" mass="83934">MDSDRDIAKEPAVQEATEEKSQFTHDSIYNIRPWNNNLYRTISCVSTIGEDDDPGLGRPTDFKQKQAFTGKMLFWLAYQSIGVIYGNIGTSPLYVYSSTFSEAPSRHDLIGVLSIIIWSISLMVTVKYIFINLRADNDGEGGTFSTYSLLSRYMNITHRDPREASLVQMKRHLSTDLESASRYARHSLETSKFAKRLLKVVGVLAVRMVLADGLLTPAQSVLGAVQGIEVVSPNISKGTVIGVTDAILVILFLIQPLGITRFSFAFAPIVIIWLGFNAAFGIYNLVNYDAGVFVAFRHGESRWKMLSGTLLAFTGVEALFADLGAFSRRAIQISWLCYTFPCLLLVYIGQAAYISVHPEAYSNPFYNAAPPGTIYPALVIAILAAILLAQVVKLSYLPQIKVIHTSDIFHGQLFVPIANCLLMVGTILVASIYNNTTSLGNADGVCVIFVTFFDTCMVAMVAIFVWRKSPYLVFLPWLTIVCLDGAYLSTALTKVPTGAWFTLAVATILALVFLLWRFGKEQQWLAEAEDRFPTSHFVTRDQDGDMCLTDRFQSVPLSTTRGVGIFFDKAGETTPIVFSQFILKLTTMFEVIIFFHLRPLETPSIPTEDRYTVSKVAIPNCYRLVVRYGYNDEIISPDLASTITEQVRRYLISNEHHIDQTEITTKLSQSSQEISQMMGTEESRTASSRVKSADPLARLEKACADEIKKGTNIFRRLVLWIFLWIRNNTRTKIPSLGLGAEKVIEVGFLKDI</sequence>
<keyword evidence="8 10" id="KW-0472">Membrane</keyword>
<accession>A0A1R3RYB7</accession>
<dbReference type="PANTHER" id="PTHR30540">
    <property type="entry name" value="OSMOTIC STRESS POTASSIUM TRANSPORTER"/>
    <property type="match status" value="1"/>
</dbReference>
<evidence type="ECO:0000313" key="14">
    <source>
        <dbReference type="Proteomes" id="UP000188318"/>
    </source>
</evidence>
<dbReference type="EMBL" id="KV907494">
    <property type="protein sequence ID" value="OOF99483.1"/>
    <property type="molecule type" value="Genomic_DNA"/>
</dbReference>
<dbReference type="VEuPathDB" id="FungiDB:ASPCADRAFT_393331"/>
<dbReference type="PANTHER" id="PTHR30540:SF83">
    <property type="entry name" value="K+ POTASSIUM TRANSPORTER"/>
    <property type="match status" value="1"/>
</dbReference>
<feature type="transmembrane region" description="Helical" evidence="10">
    <location>
        <begin position="73"/>
        <end position="97"/>
    </location>
</feature>
<feature type="transmembrane region" description="Helical" evidence="10">
    <location>
        <begin position="266"/>
        <end position="286"/>
    </location>
</feature>
<organism evidence="13 14">
    <name type="scientific">Aspergillus carbonarius (strain ITEM 5010)</name>
    <dbReference type="NCBI Taxonomy" id="602072"/>
    <lineage>
        <taxon>Eukaryota</taxon>
        <taxon>Fungi</taxon>
        <taxon>Dikarya</taxon>
        <taxon>Ascomycota</taxon>
        <taxon>Pezizomycotina</taxon>
        <taxon>Eurotiomycetes</taxon>
        <taxon>Eurotiomycetidae</taxon>
        <taxon>Eurotiales</taxon>
        <taxon>Aspergillaceae</taxon>
        <taxon>Aspergillus</taxon>
        <taxon>Aspergillus subgen. Circumdati</taxon>
    </lineage>
</organism>
<keyword evidence="5" id="KW-0630">Potassium</keyword>
<feature type="transmembrane region" description="Helical" evidence="10">
    <location>
        <begin position="235"/>
        <end position="254"/>
    </location>
</feature>
<dbReference type="Pfam" id="PF02705">
    <property type="entry name" value="K_trans"/>
    <property type="match status" value="1"/>
</dbReference>
<dbReference type="InterPro" id="IPR053952">
    <property type="entry name" value="K_trans_C"/>
</dbReference>